<evidence type="ECO:0000313" key="1">
    <source>
        <dbReference type="EMBL" id="KYF70227.1"/>
    </source>
</evidence>
<evidence type="ECO:0008006" key="3">
    <source>
        <dbReference type="Google" id="ProtNLM"/>
    </source>
</evidence>
<accession>A0A150QQD5</accession>
<proteinExistence type="predicted"/>
<evidence type="ECO:0000313" key="2">
    <source>
        <dbReference type="Proteomes" id="UP000075260"/>
    </source>
</evidence>
<name>A0A150QQD5_SORCE</name>
<sequence length="138" mass="15249">MAGRARRRGDRARRGRAVSARATIDLAGDRASYEAGEELAGVVRLTTLPGRPVPRVELAVLWLTEGRGSTDTGVVHAEVLTEGQQEAPAEGFSFRARLPLLPRSYRGDLIEIRWLVRVRCSAGLMKDDLIYDQPIIVR</sequence>
<dbReference type="Proteomes" id="UP000075260">
    <property type="component" value="Unassembled WGS sequence"/>
</dbReference>
<protein>
    <recommendedName>
        <fullName evidence="3">Arrestin-like N-terminal domain-containing protein</fullName>
    </recommendedName>
</protein>
<dbReference type="AlphaFoldDB" id="A0A150QQD5"/>
<dbReference type="EMBL" id="JEMA01000412">
    <property type="protein sequence ID" value="KYF70227.1"/>
    <property type="molecule type" value="Genomic_DNA"/>
</dbReference>
<organism evidence="1 2">
    <name type="scientific">Sorangium cellulosum</name>
    <name type="common">Polyangium cellulosum</name>
    <dbReference type="NCBI Taxonomy" id="56"/>
    <lineage>
        <taxon>Bacteria</taxon>
        <taxon>Pseudomonadati</taxon>
        <taxon>Myxococcota</taxon>
        <taxon>Polyangia</taxon>
        <taxon>Polyangiales</taxon>
        <taxon>Polyangiaceae</taxon>
        <taxon>Sorangium</taxon>
    </lineage>
</organism>
<reference evidence="1 2" key="1">
    <citation type="submission" date="2014-02" db="EMBL/GenBank/DDBJ databases">
        <title>The small core and large imbalanced accessory genome model reveals a collaborative survival strategy of Sorangium cellulosum strains in nature.</title>
        <authorList>
            <person name="Han K."/>
            <person name="Peng R."/>
            <person name="Blom J."/>
            <person name="Li Y.-Z."/>
        </authorList>
    </citation>
    <scope>NUCLEOTIDE SEQUENCE [LARGE SCALE GENOMIC DNA]</scope>
    <source>
        <strain evidence="1 2">So0008-312</strain>
    </source>
</reference>
<comment type="caution">
    <text evidence="1">The sequence shown here is derived from an EMBL/GenBank/DDBJ whole genome shotgun (WGS) entry which is preliminary data.</text>
</comment>
<gene>
    <name evidence="1" type="ORF">BE15_02165</name>
</gene>